<evidence type="ECO:0000256" key="3">
    <source>
        <dbReference type="ARBA" id="ARBA00022989"/>
    </source>
</evidence>
<dbReference type="Ensembl" id="ENSENLT00000033073.1">
    <property type="protein sequence ID" value="ENSENLP00000032157.1"/>
    <property type="gene ID" value="ENSENLG00000014213.1"/>
</dbReference>
<evidence type="ECO:0000256" key="1">
    <source>
        <dbReference type="ARBA" id="ARBA00004141"/>
    </source>
</evidence>
<keyword evidence="4 9" id="KW-0297">G-protein coupled receptor</keyword>
<reference evidence="12" key="1">
    <citation type="submission" date="2021-04" db="EMBL/GenBank/DDBJ databases">
        <authorList>
            <consortium name="Wellcome Sanger Institute Data Sharing"/>
        </authorList>
    </citation>
    <scope>NUCLEOTIDE SEQUENCE [LARGE SCALE GENOMIC DNA]</scope>
</reference>
<evidence type="ECO:0000256" key="5">
    <source>
        <dbReference type="ARBA" id="ARBA00023136"/>
    </source>
</evidence>
<feature type="transmembrane region" description="Helical" evidence="10">
    <location>
        <begin position="146"/>
        <end position="167"/>
    </location>
</feature>
<keyword evidence="13" id="KW-1185">Reference proteome</keyword>
<evidence type="ECO:0000256" key="9">
    <source>
        <dbReference type="RuleBase" id="RU000688"/>
    </source>
</evidence>
<dbReference type="PANTHER" id="PTHR24232">
    <property type="entry name" value="G-PROTEIN COUPLED RECEPTOR"/>
    <property type="match status" value="1"/>
</dbReference>
<dbReference type="PROSITE" id="PS00237">
    <property type="entry name" value="G_PROTEIN_RECEP_F1_1"/>
    <property type="match status" value="1"/>
</dbReference>
<evidence type="ECO:0000256" key="7">
    <source>
        <dbReference type="ARBA" id="ARBA00023180"/>
    </source>
</evidence>
<dbReference type="Gene3D" id="1.20.1070.10">
    <property type="entry name" value="Rhodopsin 7-helix transmembrane proteins"/>
    <property type="match status" value="1"/>
</dbReference>
<feature type="domain" description="G-protein coupled receptors family 1 profile" evidence="11">
    <location>
        <begin position="22"/>
        <end position="240"/>
    </location>
</feature>
<dbReference type="GO" id="GO:0005886">
    <property type="term" value="C:plasma membrane"/>
    <property type="evidence" value="ECO:0007669"/>
    <property type="project" value="TreeGrafter"/>
</dbReference>
<dbReference type="InterPro" id="IPR000276">
    <property type="entry name" value="GPCR_Rhodpsn"/>
</dbReference>
<keyword evidence="5 10" id="KW-0472">Membrane</keyword>
<dbReference type="GO" id="GO:0035025">
    <property type="term" value="P:positive regulation of Rho protein signal transduction"/>
    <property type="evidence" value="ECO:0007669"/>
    <property type="project" value="TreeGrafter"/>
</dbReference>
<dbReference type="SUPFAM" id="SSF81321">
    <property type="entry name" value="Family A G protein-coupled receptor-like"/>
    <property type="match status" value="1"/>
</dbReference>
<comment type="similarity">
    <text evidence="9">Belongs to the G-protein coupled receptor 1 family.</text>
</comment>
<proteinExistence type="inferred from homology"/>
<dbReference type="PRINTS" id="PR00237">
    <property type="entry name" value="GPCRRHODOPSN"/>
</dbReference>
<dbReference type="Proteomes" id="UP000472264">
    <property type="component" value="Chromosome 15"/>
</dbReference>
<dbReference type="OMA" id="CVSFERY"/>
<feature type="transmembrane region" description="Helical" evidence="10">
    <location>
        <begin position="44"/>
        <end position="65"/>
    </location>
</feature>
<evidence type="ECO:0000256" key="8">
    <source>
        <dbReference type="ARBA" id="ARBA00023224"/>
    </source>
</evidence>
<reference evidence="12" key="2">
    <citation type="submission" date="2025-08" db="UniProtKB">
        <authorList>
            <consortium name="Ensembl"/>
        </authorList>
    </citation>
    <scope>IDENTIFICATION</scope>
</reference>
<dbReference type="PANTHER" id="PTHR24232:SF85">
    <property type="entry name" value="G-PROTEIN COUPLED RECEPTOR 4"/>
    <property type="match status" value="1"/>
</dbReference>
<evidence type="ECO:0000313" key="13">
    <source>
        <dbReference type="Proteomes" id="UP000472264"/>
    </source>
</evidence>
<keyword evidence="7" id="KW-0325">Glycoprotein</keyword>
<comment type="subcellular location">
    <subcellularLocation>
        <location evidence="1">Membrane</location>
        <topology evidence="1">Multi-pass membrane protein</topology>
    </subcellularLocation>
</comment>
<dbReference type="Pfam" id="PF00001">
    <property type="entry name" value="7tm_1"/>
    <property type="match status" value="1"/>
</dbReference>
<dbReference type="InterPro" id="IPR017452">
    <property type="entry name" value="GPCR_Rhodpsn_7TM"/>
</dbReference>
<sequence>MADFNMNTSQNQSCNDSYIIYNNSTIENVLMKAESAMYVRKDHIAPIFIINLLISDLIQVSFMIVELARPEGQLITFILLHVYSFSLGVSVGFIVCIALERYLVITRPLWYRLKRTIKIPLVACVVVWTLPLFLFLPIFSKVNIQAIRITIAVLLLLPLPLFIFFLVGTFKALSAAKSVPLEEKRRIVAILIVVTLIYGLLFLPSILRFFALEDSNVNIHFLYLSLAFVKLSPLADLFLYVFMRKGFVDKLLASLCCCKMDNHHYSSVTKETFYYLS</sequence>
<evidence type="ECO:0000256" key="6">
    <source>
        <dbReference type="ARBA" id="ARBA00023170"/>
    </source>
</evidence>
<dbReference type="AlphaFoldDB" id="A0A665VLK1"/>
<name>A0A665VLK1_ECHNA</name>
<accession>A0A665VLK1</accession>
<dbReference type="InParanoid" id="A0A665VLK1"/>
<keyword evidence="3 10" id="KW-1133">Transmembrane helix</keyword>
<evidence type="ECO:0000256" key="4">
    <source>
        <dbReference type="ARBA" id="ARBA00023040"/>
    </source>
</evidence>
<organism evidence="12 13">
    <name type="scientific">Echeneis naucrates</name>
    <name type="common">Live sharksucker</name>
    <dbReference type="NCBI Taxonomy" id="173247"/>
    <lineage>
        <taxon>Eukaryota</taxon>
        <taxon>Metazoa</taxon>
        <taxon>Chordata</taxon>
        <taxon>Craniata</taxon>
        <taxon>Vertebrata</taxon>
        <taxon>Euteleostomi</taxon>
        <taxon>Actinopterygii</taxon>
        <taxon>Neopterygii</taxon>
        <taxon>Teleostei</taxon>
        <taxon>Neoteleostei</taxon>
        <taxon>Acanthomorphata</taxon>
        <taxon>Carangaria</taxon>
        <taxon>Carangiformes</taxon>
        <taxon>Echeneidae</taxon>
        <taxon>Echeneis</taxon>
    </lineage>
</organism>
<evidence type="ECO:0000256" key="2">
    <source>
        <dbReference type="ARBA" id="ARBA00022692"/>
    </source>
</evidence>
<dbReference type="PROSITE" id="PS50262">
    <property type="entry name" value="G_PROTEIN_RECEP_F1_2"/>
    <property type="match status" value="1"/>
</dbReference>
<feature type="transmembrane region" description="Helical" evidence="10">
    <location>
        <begin position="219"/>
        <end position="242"/>
    </location>
</feature>
<feature type="transmembrane region" description="Helical" evidence="10">
    <location>
        <begin position="187"/>
        <end position="207"/>
    </location>
</feature>
<keyword evidence="8 9" id="KW-0807">Transducer</keyword>
<evidence type="ECO:0000259" key="11">
    <source>
        <dbReference type="PROSITE" id="PS50262"/>
    </source>
</evidence>
<feature type="transmembrane region" description="Helical" evidence="10">
    <location>
        <begin position="77"/>
        <end position="99"/>
    </location>
</feature>
<evidence type="ECO:0000256" key="10">
    <source>
        <dbReference type="SAM" id="Phobius"/>
    </source>
</evidence>
<reference evidence="12" key="3">
    <citation type="submission" date="2025-09" db="UniProtKB">
        <authorList>
            <consortium name="Ensembl"/>
        </authorList>
    </citation>
    <scope>IDENTIFICATION</scope>
</reference>
<evidence type="ECO:0000313" key="12">
    <source>
        <dbReference type="Ensembl" id="ENSENLP00000032157.1"/>
    </source>
</evidence>
<dbReference type="GO" id="GO:0007200">
    <property type="term" value="P:phospholipase C-activating G protein-coupled receptor signaling pathway"/>
    <property type="evidence" value="ECO:0007669"/>
    <property type="project" value="TreeGrafter"/>
</dbReference>
<protein>
    <recommendedName>
        <fullName evidence="11">G-protein coupled receptors family 1 profile domain-containing protein</fullName>
    </recommendedName>
</protein>
<dbReference type="GO" id="GO:0004930">
    <property type="term" value="F:G protein-coupled receptor activity"/>
    <property type="evidence" value="ECO:0007669"/>
    <property type="project" value="UniProtKB-KW"/>
</dbReference>
<feature type="transmembrane region" description="Helical" evidence="10">
    <location>
        <begin position="119"/>
        <end position="140"/>
    </location>
</feature>
<keyword evidence="2 9" id="KW-0812">Transmembrane</keyword>
<keyword evidence="6 9" id="KW-0675">Receptor</keyword>